<name>A0A8C0HJR4_CHEAB</name>
<dbReference type="Ensembl" id="ENSCABT00000024070.1">
    <property type="protein sequence ID" value="ENSCABP00000021970.1"/>
    <property type="gene ID" value="ENSCABG00000016190.1"/>
</dbReference>
<reference evidence="1" key="2">
    <citation type="submission" date="2025-09" db="UniProtKB">
        <authorList>
            <consortium name="Ensembl"/>
        </authorList>
    </citation>
    <scope>IDENTIFICATION</scope>
</reference>
<keyword evidence="2" id="KW-1185">Reference proteome</keyword>
<organism evidence="1 2">
    <name type="scientific">Chelonoidis abingdonii</name>
    <name type="common">Abingdon island giant tortoise</name>
    <name type="synonym">Testudo abingdonii</name>
    <dbReference type="NCBI Taxonomy" id="106734"/>
    <lineage>
        <taxon>Eukaryota</taxon>
        <taxon>Metazoa</taxon>
        <taxon>Chordata</taxon>
        <taxon>Craniata</taxon>
        <taxon>Vertebrata</taxon>
        <taxon>Euteleostomi</taxon>
        <taxon>Archelosauria</taxon>
        <taxon>Testudinata</taxon>
        <taxon>Testudines</taxon>
        <taxon>Cryptodira</taxon>
        <taxon>Durocryptodira</taxon>
        <taxon>Testudinoidea</taxon>
        <taxon>Testudinidae</taxon>
        <taxon>Chelonoidis</taxon>
    </lineage>
</organism>
<dbReference type="AlphaFoldDB" id="A0A8C0HJR4"/>
<protein>
    <submittedName>
        <fullName evidence="1">Uncharacterized protein</fullName>
    </submittedName>
</protein>
<evidence type="ECO:0000313" key="1">
    <source>
        <dbReference type="Ensembl" id="ENSCABP00000021970.1"/>
    </source>
</evidence>
<reference evidence="1" key="1">
    <citation type="submission" date="2025-08" db="UniProtKB">
        <authorList>
            <consortium name="Ensembl"/>
        </authorList>
    </citation>
    <scope>IDENTIFICATION</scope>
</reference>
<sequence>MGQNTLLHGEALFIITTTDPNYYLPFFTKRISSNFSGHPLLIEGTFWQPVAGKEMLIMLPVTSAPHNQAEESPCVLLLKYPLDLKGMCCREQIISYPTFF</sequence>
<dbReference type="Proteomes" id="UP000694404">
    <property type="component" value="Unplaced"/>
</dbReference>
<proteinExistence type="predicted"/>
<accession>A0A8C0HJR4</accession>
<dbReference type="GeneTree" id="ENSGT00900000143204"/>
<evidence type="ECO:0000313" key="2">
    <source>
        <dbReference type="Proteomes" id="UP000694404"/>
    </source>
</evidence>